<keyword evidence="1" id="KW-0812">Transmembrane</keyword>
<evidence type="ECO:0000313" key="3">
    <source>
        <dbReference type="Proteomes" id="UP000318825"/>
    </source>
</evidence>
<protein>
    <submittedName>
        <fullName evidence="2">Peptidase</fullName>
    </submittedName>
</protein>
<evidence type="ECO:0000256" key="1">
    <source>
        <dbReference type="SAM" id="Phobius"/>
    </source>
</evidence>
<name>A0A4Y3WE03_NITWI</name>
<dbReference type="Proteomes" id="UP000318825">
    <property type="component" value="Unassembled WGS sequence"/>
</dbReference>
<keyword evidence="1" id="KW-0472">Membrane</keyword>
<reference evidence="2 3" key="1">
    <citation type="submission" date="2019-06" db="EMBL/GenBank/DDBJ databases">
        <title>Whole genome shotgun sequence of Nitrobacter winogradskyi NBRC 14297.</title>
        <authorList>
            <person name="Hosoyama A."/>
            <person name="Uohara A."/>
            <person name="Ohji S."/>
            <person name="Ichikawa N."/>
        </authorList>
    </citation>
    <scope>NUCLEOTIDE SEQUENCE [LARGE SCALE GENOMIC DNA]</scope>
    <source>
        <strain evidence="2 3">NBRC 14297</strain>
    </source>
</reference>
<feature type="transmembrane region" description="Helical" evidence="1">
    <location>
        <begin position="12"/>
        <end position="32"/>
    </location>
</feature>
<dbReference type="AlphaFoldDB" id="A0A4Y3WE03"/>
<gene>
    <name evidence="2" type="ORF">NWI01_30450</name>
</gene>
<accession>A0A4Y3WE03</accession>
<dbReference type="InterPro" id="IPR005625">
    <property type="entry name" value="PepSY-ass_TM"/>
</dbReference>
<sequence length="423" mass="48089">MRQAFNLIHRWVGLVIAAFLFIAGVTGAIIAWDHEIDDWLNSNLIYARASGPAISSFDLARAIEERDPRARVTSITLAAETARSLRFQVTGRISSEANRQYELNYDEVYVDPASGEELGRRKAGQVWPITHETILPFMVRLHYSLHIPEIFGIKRWGDWLMGCIAVMWLIDCFVGFYLTLPARKRQNLTRAASIERQLAKGFWTRWKPAWMIKTKGSAYRVNFDIHRAFSLWTWAILFILAFTSFSLNFRREAFLPLLSTVSEVTSSPFDTRSPHSRHNILEPRIGFEEVMASGRAEAKSRGWDMPVGSIAYSPSFDLYRVFFFRPGERPAEAGIGPARLYFDAQDGRNIGVWQPWKGTLADIFAQEQFPLHSGRIIGLPGRVLISAMGLVIATLSITGVVIWYRKRGAAARKRHSRNATHTI</sequence>
<comment type="caution">
    <text evidence="2">The sequence shown here is derived from an EMBL/GenBank/DDBJ whole genome shotgun (WGS) entry which is preliminary data.</text>
</comment>
<feature type="transmembrane region" description="Helical" evidence="1">
    <location>
        <begin position="229"/>
        <end position="249"/>
    </location>
</feature>
<feature type="transmembrane region" description="Helical" evidence="1">
    <location>
        <begin position="383"/>
        <end position="404"/>
    </location>
</feature>
<dbReference type="PANTHER" id="PTHR34219:SF5">
    <property type="entry name" value="BLR4505 PROTEIN"/>
    <property type="match status" value="1"/>
</dbReference>
<evidence type="ECO:0000313" key="2">
    <source>
        <dbReference type="EMBL" id="GEC17153.1"/>
    </source>
</evidence>
<dbReference type="OrthoDB" id="7238323at2"/>
<organism evidence="2 3">
    <name type="scientific">Nitrobacter winogradskyi</name>
    <name type="common">Nitrobacter agilis</name>
    <dbReference type="NCBI Taxonomy" id="913"/>
    <lineage>
        <taxon>Bacteria</taxon>
        <taxon>Pseudomonadati</taxon>
        <taxon>Pseudomonadota</taxon>
        <taxon>Alphaproteobacteria</taxon>
        <taxon>Hyphomicrobiales</taxon>
        <taxon>Nitrobacteraceae</taxon>
        <taxon>Nitrobacter</taxon>
    </lineage>
</organism>
<dbReference type="RefSeq" id="WP_141384913.1">
    <property type="nucleotide sequence ID" value="NZ_BJNF01000090.1"/>
</dbReference>
<keyword evidence="1" id="KW-1133">Transmembrane helix</keyword>
<feature type="transmembrane region" description="Helical" evidence="1">
    <location>
        <begin position="159"/>
        <end position="180"/>
    </location>
</feature>
<dbReference type="PANTHER" id="PTHR34219">
    <property type="entry name" value="IRON-REGULATED INNER MEMBRANE PROTEIN-RELATED"/>
    <property type="match status" value="1"/>
</dbReference>
<dbReference type="EMBL" id="BJNF01000090">
    <property type="protein sequence ID" value="GEC17153.1"/>
    <property type="molecule type" value="Genomic_DNA"/>
</dbReference>
<proteinExistence type="predicted"/>
<dbReference type="Pfam" id="PF03929">
    <property type="entry name" value="PepSY_TM"/>
    <property type="match status" value="1"/>
</dbReference>